<dbReference type="InterPro" id="IPR019050">
    <property type="entry name" value="FDF_dom"/>
</dbReference>
<dbReference type="GO" id="GO:0003729">
    <property type="term" value="F:mRNA binding"/>
    <property type="evidence" value="ECO:0007669"/>
    <property type="project" value="TreeGrafter"/>
</dbReference>
<dbReference type="InterPro" id="IPR025762">
    <property type="entry name" value="DFDF"/>
</dbReference>
<proteinExistence type="predicted"/>
<dbReference type="PROSITE" id="PS51512">
    <property type="entry name" value="DFDF"/>
    <property type="match status" value="1"/>
</dbReference>
<dbReference type="AlphaFoldDB" id="A0AA40IBU4"/>
<dbReference type="GO" id="GO:0000932">
    <property type="term" value="C:P-body"/>
    <property type="evidence" value="ECO:0007669"/>
    <property type="project" value="TreeGrafter"/>
</dbReference>
<dbReference type="PANTHER" id="PTHR13612:SF0">
    <property type="entry name" value="ENHANCER OF MRNA-DECAPPING PROTEIN 3"/>
    <property type="match status" value="1"/>
</dbReference>
<evidence type="ECO:0000313" key="3">
    <source>
        <dbReference type="Proteomes" id="UP001177744"/>
    </source>
</evidence>
<evidence type="ECO:0000259" key="1">
    <source>
        <dbReference type="PROSITE" id="PS51512"/>
    </source>
</evidence>
<reference evidence="2" key="1">
    <citation type="submission" date="2023-06" db="EMBL/GenBank/DDBJ databases">
        <title>Reference genome for the Northern bat (Eptesicus nilssonii), a most northern bat species.</title>
        <authorList>
            <person name="Laine V.N."/>
            <person name="Pulliainen A.T."/>
            <person name="Lilley T.M."/>
        </authorList>
    </citation>
    <scope>NUCLEOTIDE SEQUENCE</scope>
    <source>
        <strain evidence="2">BLF_Eptnil</strain>
        <tissue evidence="2">Kidney</tissue>
    </source>
</reference>
<gene>
    <name evidence="2" type="ORF">QTO34_000550</name>
</gene>
<evidence type="ECO:0000313" key="2">
    <source>
        <dbReference type="EMBL" id="KAK1346690.1"/>
    </source>
</evidence>
<dbReference type="Pfam" id="PF09532">
    <property type="entry name" value="FDF"/>
    <property type="match status" value="1"/>
</dbReference>
<dbReference type="SMART" id="SM01199">
    <property type="entry name" value="FDF"/>
    <property type="match status" value="1"/>
</dbReference>
<feature type="domain" description="DFDF" evidence="1">
    <location>
        <begin position="9"/>
        <end position="45"/>
    </location>
</feature>
<dbReference type="PANTHER" id="PTHR13612">
    <property type="entry name" value="ENHANCER OF MRNA-DECAPPING PROTEIN 3"/>
    <property type="match status" value="1"/>
</dbReference>
<dbReference type="GO" id="GO:0033962">
    <property type="term" value="P:P-body assembly"/>
    <property type="evidence" value="ECO:0007669"/>
    <property type="project" value="TreeGrafter"/>
</dbReference>
<protein>
    <recommendedName>
        <fullName evidence="1">DFDF domain-containing protein</fullName>
    </recommendedName>
</protein>
<keyword evidence="3" id="KW-1185">Reference proteome</keyword>
<dbReference type="GO" id="GO:0031087">
    <property type="term" value="P:deadenylation-independent decapping of nuclear-transcribed mRNA"/>
    <property type="evidence" value="ECO:0007669"/>
    <property type="project" value="TreeGrafter"/>
</dbReference>
<dbReference type="EMBL" id="JAULJE010000001">
    <property type="protein sequence ID" value="KAK1346690.1"/>
    <property type="molecule type" value="Genomic_DNA"/>
</dbReference>
<accession>A0AA40IBU4</accession>
<name>A0AA40IBU4_CNENI</name>
<dbReference type="Proteomes" id="UP001177744">
    <property type="component" value="Unassembled WGS sequence"/>
</dbReference>
<organism evidence="2 3">
    <name type="scientific">Cnephaeus nilssonii</name>
    <name type="common">Northern bat</name>
    <name type="synonym">Eptesicus nilssonii</name>
    <dbReference type="NCBI Taxonomy" id="3371016"/>
    <lineage>
        <taxon>Eukaryota</taxon>
        <taxon>Metazoa</taxon>
        <taxon>Chordata</taxon>
        <taxon>Craniata</taxon>
        <taxon>Vertebrata</taxon>
        <taxon>Euteleostomi</taxon>
        <taxon>Mammalia</taxon>
        <taxon>Eutheria</taxon>
        <taxon>Laurasiatheria</taxon>
        <taxon>Chiroptera</taxon>
        <taxon>Yangochiroptera</taxon>
        <taxon>Vespertilionidae</taxon>
        <taxon>Cnephaeus</taxon>
    </lineage>
</organism>
<sequence>MKNKDDECFGDDIEEIPDTDFDFEGNLALFDKAAVFEESDTYKRKSGTCSRGIPNERPTRYHHDENILESEPVVLPMDHRAHNVIVFLPNFVKMLESITNELSLFSKTQGQQVSNLKDLHTSPMDLPAPRKSLVLGWCSAAGAVSSCRYSRLYSRYRYPNCRYYHCCCCHHTS</sequence>
<comment type="caution">
    <text evidence="2">The sequence shown here is derived from an EMBL/GenBank/DDBJ whole genome shotgun (WGS) entry which is preliminary data.</text>
</comment>